<dbReference type="Pfam" id="PF09358">
    <property type="entry name" value="E1_UFD"/>
    <property type="match status" value="1"/>
</dbReference>
<feature type="region of interest" description="Disordered" evidence="12">
    <location>
        <begin position="1"/>
        <end position="157"/>
    </location>
</feature>
<dbReference type="GO" id="GO:0005524">
    <property type="term" value="F:ATP binding"/>
    <property type="evidence" value="ECO:0007669"/>
    <property type="project" value="UniProtKB-KW"/>
</dbReference>
<feature type="compositionally biased region" description="Low complexity" evidence="12">
    <location>
        <begin position="76"/>
        <end position="107"/>
    </location>
</feature>
<evidence type="ECO:0000313" key="14">
    <source>
        <dbReference type="EnsemblMetazoa" id="XP_022652730"/>
    </source>
</evidence>
<dbReference type="FunFam" id="3.40.50.720:FF:000015">
    <property type="entry name" value="Ubiquitin-activating enzyme E1 1"/>
    <property type="match status" value="1"/>
</dbReference>
<dbReference type="CTD" id="7317"/>
<dbReference type="InterPro" id="IPR042449">
    <property type="entry name" value="Ub-E1_IAD_1"/>
</dbReference>
<feature type="compositionally biased region" description="Low complexity" evidence="12">
    <location>
        <begin position="25"/>
        <end position="53"/>
    </location>
</feature>
<evidence type="ECO:0000313" key="15">
    <source>
        <dbReference type="Proteomes" id="UP000594260"/>
    </source>
</evidence>
<dbReference type="PANTHER" id="PTHR10953:SF4">
    <property type="entry name" value="UBIQUITIN-ACTIVATING ENZYME E1 C-TERMINAL DOMAIN-CONTAINING PROTEIN"/>
    <property type="match status" value="1"/>
</dbReference>
<dbReference type="InterPro" id="IPR042063">
    <property type="entry name" value="Ubi_acti_E1_SCCH"/>
</dbReference>
<dbReference type="FunFam" id="3.50.50.80:FF:000001">
    <property type="entry name" value="ubiquitin-like modifier-activating enzyme 1"/>
    <property type="match status" value="1"/>
</dbReference>
<dbReference type="PROSITE" id="PS00536">
    <property type="entry name" value="UBIQUITIN_ACTIVAT_1"/>
    <property type="match status" value="1"/>
</dbReference>
<dbReference type="Pfam" id="PF00899">
    <property type="entry name" value="ThiF"/>
    <property type="match status" value="1"/>
</dbReference>
<dbReference type="EnsemblMetazoa" id="XM_022796993">
    <property type="protein sequence ID" value="XP_022652728"/>
    <property type="gene ID" value="LOC111246803"/>
</dbReference>
<dbReference type="InterPro" id="IPR018075">
    <property type="entry name" value="UBQ-activ_enz_E1"/>
</dbReference>
<evidence type="ECO:0000256" key="9">
    <source>
        <dbReference type="ARBA" id="ARBA00030371"/>
    </source>
</evidence>
<dbReference type="Gene3D" id="3.10.290.60">
    <property type="entry name" value="Ubiquitin-activating enzyme E1, UFD domain"/>
    <property type="match status" value="1"/>
</dbReference>
<dbReference type="KEGG" id="vde:111246803"/>
<evidence type="ECO:0000256" key="7">
    <source>
        <dbReference type="ARBA" id="ARBA00022786"/>
    </source>
</evidence>
<dbReference type="FunFam" id="3.10.290.60:FF:000002">
    <property type="entry name" value="Ubiquitin-like modifier-activating enzyme 1"/>
    <property type="match status" value="1"/>
</dbReference>
<dbReference type="EnsemblMetazoa" id="XM_022796995">
    <property type="protein sequence ID" value="XP_022652730"/>
    <property type="gene ID" value="LOC111246803"/>
</dbReference>
<dbReference type="Gene3D" id="2.40.30.180">
    <property type="entry name" value="Ubiquitin-activating enzyme E1, FCCH domain"/>
    <property type="match status" value="1"/>
</dbReference>
<dbReference type="InterPro" id="IPR000594">
    <property type="entry name" value="ThiF_NAD_FAD-bd"/>
</dbReference>
<dbReference type="GO" id="GO:0004839">
    <property type="term" value="F:ubiquitin activating enzyme activity"/>
    <property type="evidence" value="ECO:0007669"/>
    <property type="project" value="UniProtKB-EC"/>
</dbReference>
<dbReference type="GO" id="GO:0005737">
    <property type="term" value="C:cytoplasm"/>
    <property type="evidence" value="ECO:0007669"/>
    <property type="project" value="TreeGrafter"/>
</dbReference>
<dbReference type="FunFam" id="2.40.30.180:FF:000001">
    <property type="entry name" value="ubiquitin-like modifier-activating enzyme 1"/>
    <property type="match status" value="1"/>
</dbReference>
<dbReference type="InterPro" id="IPR042302">
    <property type="entry name" value="E1_FCCH_sf"/>
</dbReference>
<keyword evidence="7 11" id="KW-0833">Ubl conjugation pathway</keyword>
<feature type="compositionally biased region" description="Polar residues" evidence="12">
    <location>
        <begin position="136"/>
        <end position="154"/>
    </location>
</feature>
<dbReference type="GO" id="GO:0006974">
    <property type="term" value="P:DNA damage response"/>
    <property type="evidence" value="ECO:0007669"/>
    <property type="project" value="TreeGrafter"/>
</dbReference>
<dbReference type="InterPro" id="IPR018074">
    <property type="entry name" value="UBQ-activ_enz_E1_CS"/>
</dbReference>
<protein>
    <recommendedName>
        <fullName evidence="4">E1 ubiquitin-activating enzyme</fullName>
        <ecNumber evidence="4">6.2.1.45</ecNumber>
    </recommendedName>
    <alternativeName>
        <fullName evidence="9">Ubiquitin-activating enzyme E1</fullName>
    </alternativeName>
</protein>
<dbReference type="GO" id="GO:0005634">
    <property type="term" value="C:nucleus"/>
    <property type="evidence" value="ECO:0007669"/>
    <property type="project" value="TreeGrafter"/>
</dbReference>
<dbReference type="Gene3D" id="3.40.50.12550">
    <property type="entry name" value="Ubiquitin-activating enzyme E1, inactive adenylation domain, subdomain 2"/>
    <property type="match status" value="1"/>
</dbReference>
<dbReference type="InterPro" id="IPR000011">
    <property type="entry name" value="UBQ/SUMO-activ_enz_E1-like"/>
</dbReference>
<dbReference type="UniPathway" id="UPA00143"/>
<dbReference type="RefSeq" id="XP_022652728.1">
    <property type="nucleotide sequence ID" value="XM_022796993.1"/>
</dbReference>
<feature type="active site" description="Glycyl thioester intermediate" evidence="10">
    <location>
        <position position="733"/>
    </location>
</feature>
<dbReference type="Gene3D" id="1.10.10.2660">
    <property type="entry name" value="Ubiquitin-activating enzyme E1, SCCH domain"/>
    <property type="match status" value="1"/>
</dbReference>
<feature type="compositionally biased region" description="Polar residues" evidence="12">
    <location>
        <begin position="108"/>
        <end position="128"/>
    </location>
</feature>
<dbReference type="GeneID" id="111246803"/>
<evidence type="ECO:0000256" key="8">
    <source>
        <dbReference type="ARBA" id="ARBA00022840"/>
    </source>
</evidence>
<dbReference type="EC" id="6.2.1.45" evidence="4"/>
<dbReference type="FunFam" id="1.10.10.2660:FF:000001">
    <property type="entry name" value="Ubiquitin-activating enzyme E1 1"/>
    <property type="match status" value="1"/>
</dbReference>
<dbReference type="OMA" id="GANLHAF"/>
<dbReference type="InterPro" id="IPR019572">
    <property type="entry name" value="UBA_E1_SCCH"/>
</dbReference>
<dbReference type="PRINTS" id="PR01849">
    <property type="entry name" value="UBIQUITINACT"/>
</dbReference>
<dbReference type="InterPro" id="IPR038252">
    <property type="entry name" value="UBA_E1_C_sf"/>
</dbReference>
<organism evidence="14 15">
    <name type="scientific">Varroa destructor</name>
    <name type="common">Honeybee mite</name>
    <dbReference type="NCBI Taxonomy" id="109461"/>
    <lineage>
        <taxon>Eukaryota</taxon>
        <taxon>Metazoa</taxon>
        <taxon>Ecdysozoa</taxon>
        <taxon>Arthropoda</taxon>
        <taxon>Chelicerata</taxon>
        <taxon>Arachnida</taxon>
        <taxon>Acari</taxon>
        <taxon>Parasitiformes</taxon>
        <taxon>Mesostigmata</taxon>
        <taxon>Gamasina</taxon>
        <taxon>Dermanyssoidea</taxon>
        <taxon>Varroidae</taxon>
        <taxon>Varroa</taxon>
    </lineage>
</organism>
<dbReference type="SUPFAM" id="SSF69572">
    <property type="entry name" value="Activating enzymes of the ubiquitin-like proteins"/>
    <property type="match status" value="2"/>
</dbReference>
<evidence type="ECO:0000256" key="11">
    <source>
        <dbReference type="RuleBase" id="RU000519"/>
    </source>
</evidence>
<dbReference type="PANTHER" id="PTHR10953">
    <property type="entry name" value="UBIQUITIN-ACTIVATING ENZYME E1"/>
    <property type="match status" value="1"/>
</dbReference>
<dbReference type="Pfam" id="PF16190">
    <property type="entry name" value="E1_FCCH"/>
    <property type="match status" value="1"/>
</dbReference>
<dbReference type="CDD" id="cd01491">
    <property type="entry name" value="Ube1_repeat1"/>
    <property type="match status" value="1"/>
</dbReference>
<evidence type="ECO:0000256" key="2">
    <source>
        <dbReference type="ARBA" id="ARBA00004906"/>
    </source>
</evidence>
<comment type="catalytic activity">
    <reaction evidence="1">
        <text>ATP + ubiquitin + [E1 ubiquitin-activating enzyme]-L-cysteine = AMP + diphosphate + S-ubiquitinyl-[E1 ubiquitin-activating enzyme]-L-cysteine.</text>
        <dbReference type="EC" id="6.2.1.45"/>
    </reaction>
</comment>
<dbReference type="GO" id="GO:0006511">
    <property type="term" value="P:ubiquitin-dependent protein catabolic process"/>
    <property type="evidence" value="ECO:0007669"/>
    <property type="project" value="TreeGrafter"/>
</dbReference>
<feature type="domain" description="Ubiquitin-activating enzyme E1 C-terminal" evidence="13">
    <location>
        <begin position="1025"/>
        <end position="1150"/>
    </location>
</feature>
<name>A0A7M7JII0_VARDE</name>
<dbReference type="SMART" id="SM00985">
    <property type="entry name" value="UBA_e1_C"/>
    <property type="match status" value="1"/>
</dbReference>
<evidence type="ECO:0000256" key="1">
    <source>
        <dbReference type="ARBA" id="ARBA00000488"/>
    </source>
</evidence>
<dbReference type="PROSITE" id="PS00865">
    <property type="entry name" value="UBIQUITIN_ACTIVAT_2"/>
    <property type="match status" value="1"/>
</dbReference>
<comment type="pathway">
    <text evidence="2">Protein modification; protein ubiquitination.</text>
</comment>
<dbReference type="InterPro" id="IPR045886">
    <property type="entry name" value="ThiF/MoeB/HesA"/>
</dbReference>
<evidence type="ECO:0000256" key="10">
    <source>
        <dbReference type="PROSITE-ProRule" id="PRU10132"/>
    </source>
</evidence>
<dbReference type="Proteomes" id="UP000594260">
    <property type="component" value="Unplaced"/>
</dbReference>
<proteinExistence type="inferred from homology"/>
<dbReference type="InterPro" id="IPR035985">
    <property type="entry name" value="Ubiquitin-activating_enz"/>
</dbReference>
<dbReference type="Gene3D" id="3.40.50.720">
    <property type="entry name" value="NAD(P)-binding Rossmann-like Domain"/>
    <property type="match status" value="1"/>
</dbReference>
<keyword evidence="6 11" id="KW-0547">Nucleotide-binding</keyword>
<dbReference type="NCBIfam" id="TIGR01408">
    <property type="entry name" value="Ube1"/>
    <property type="match status" value="1"/>
</dbReference>
<evidence type="ECO:0000256" key="3">
    <source>
        <dbReference type="ARBA" id="ARBA00005673"/>
    </source>
</evidence>
<dbReference type="Pfam" id="PF10585">
    <property type="entry name" value="UBA_E1_SCCH"/>
    <property type="match status" value="1"/>
</dbReference>
<dbReference type="FunCoup" id="A0A7M7JII0">
    <property type="interactions" value="1898"/>
</dbReference>
<evidence type="ECO:0000259" key="13">
    <source>
        <dbReference type="SMART" id="SM00985"/>
    </source>
</evidence>
<dbReference type="Gene3D" id="3.50.50.80">
    <property type="entry name" value="Ubiquitin-activating enzyme E1, inactive adenylation domain, subdomain 1"/>
    <property type="match status" value="1"/>
</dbReference>
<reference evidence="14" key="1">
    <citation type="submission" date="2021-01" db="UniProtKB">
        <authorList>
            <consortium name="EnsemblMetazoa"/>
        </authorList>
    </citation>
    <scope>IDENTIFICATION</scope>
</reference>
<sequence length="1157" mass="126887">MSCITGQPATEECPTTPESTLEGSAAAVNAPNANTTLVSDTATTANTTSGETSPLSKRRKLEDSTTNGTGSGTSSGGATETASGTAAVAARGDGSTTAAAAVASQASNGNTQVSQTTAPISTDSSTSVGMIKNGDSMASSGTENGRGRSNSKNGTDIDEGLYSRQLYVLGHEAMRRMQSSDVLISGLGGLGVEIAKNVVLGGVKSVTLHDTKSVSITDLSAQYFLTKEDIGKNRAQACCPRIAELNSYVAVSASTGSLSEDFLSNFGVIVLTDSILEEQVRIDSWAHEIGNKCVIVADTRGLFSRIFCDFGPEFTVYDTKGEQPLSAMVASVTKDGEGIVTCLDETRHDFEDGDYVRFSEVQGMTELNGREFKIKVLGAFTFSIGDSSAFSDYTRGGIVTQVKKPVILEFKSMKDTLEEPPLAESDWAKLSHPSNMHIAFQALDKFRATRDALPKPWNEADADTVFAAAKEIAPANTELDEKLIKLFAKVSAGNLCPMNATIGGIAAQEVMKACSGKFTPFRQWFYFDAVECLPEDWKVTEEDATALPDDRYTGQINVFGKAFQAKVLAQNWFIVGAGAIGCEHLKNFAMMGVGAGPKGSITVTDMDTIERSNLNRQFLFRSWDVGQLKSKAAAKAVAKMNPEVRITSHDNRVGADTEPVYNDDFFETLDGVANALDNVDARNYMDRRCVYYRKPLLESGTLGTKGNVQVVLPYLTESYSSSQDPPEKSIPICTLKNFPNAIDHTLQWARDEFEGLFRTGAEFASQYIHDSDFHNKAMKSPGSQGQEIYQAVKKVLVDEKPSKFEDCVAWARKHFEEQYANQIKQLLHNFPKDQVTSSGAPFWSGPKRCPHPLVFDTDVELHLNYVEAAARLKAFMYGIDSKGVRREQIKEMLASVKVPEFQAKQGIKIAVTDAEAQQQQSHIGDTDLMSKLASSIPEPSSFKGFFLTPIEFEKDDDTNFHMDFIVAASNLRAENYDIPPADRHKSKLIAGKIIPAIATTTALVSGLVSLELYKLIQGHNKLELFKNSFINLALPFIGFSEPMRASKQKYYDTEFSLWDRFDVQGEMTLKEFMDFFLKEKKLEITMLSQGVSMLYSFFMNSQKREERLKMTMSEVVESVSGKKIPPHVKALVFELCCNDIDGEDLEVPYVNYRLPKK</sequence>
<dbReference type="InterPro" id="IPR018965">
    <property type="entry name" value="Ub-activating_enz_E1_C"/>
</dbReference>
<dbReference type="Pfam" id="PF16191">
    <property type="entry name" value="E1_4HB"/>
    <property type="match status" value="1"/>
</dbReference>
<evidence type="ECO:0000256" key="5">
    <source>
        <dbReference type="ARBA" id="ARBA00022598"/>
    </source>
</evidence>
<keyword evidence="8 11" id="KW-0067">ATP-binding</keyword>
<dbReference type="OrthoDB" id="10252231at2759"/>
<dbReference type="RefSeq" id="XP_022652729.1">
    <property type="nucleotide sequence ID" value="XM_022796994.1"/>
</dbReference>
<dbReference type="InterPro" id="IPR033127">
    <property type="entry name" value="UBQ-activ_enz_E1_Cys_AS"/>
</dbReference>
<dbReference type="InParanoid" id="A0A7M7JII0"/>
<dbReference type="EnsemblMetazoa" id="XM_022796994">
    <property type="protein sequence ID" value="XP_022652729"/>
    <property type="gene ID" value="LOC111246803"/>
</dbReference>
<dbReference type="InterPro" id="IPR032420">
    <property type="entry name" value="E1_4HB"/>
</dbReference>
<evidence type="ECO:0000256" key="12">
    <source>
        <dbReference type="SAM" id="MobiDB-lite"/>
    </source>
</evidence>
<dbReference type="InterPro" id="IPR032418">
    <property type="entry name" value="E1_FCCH"/>
</dbReference>
<keyword evidence="15" id="KW-1185">Reference proteome</keyword>
<dbReference type="AlphaFoldDB" id="A0A7M7JII0"/>
<comment type="similarity">
    <text evidence="3 11">Belongs to the ubiquitin-activating E1 family.</text>
</comment>
<dbReference type="CDD" id="cd01490">
    <property type="entry name" value="Ube1_repeat2"/>
    <property type="match status" value="1"/>
</dbReference>
<dbReference type="RefSeq" id="XP_022652730.1">
    <property type="nucleotide sequence ID" value="XM_022796995.1"/>
</dbReference>
<keyword evidence="5 11" id="KW-0436">Ligase</keyword>
<accession>A0A7M7JII0</accession>
<evidence type="ECO:0000256" key="4">
    <source>
        <dbReference type="ARBA" id="ARBA00012990"/>
    </source>
</evidence>
<evidence type="ECO:0000256" key="6">
    <source>
        <dbReference type="ARBA" id="ARBA00022741"/>
    </source>
</evidence>